<dbReference type="EMBL" id="BGZK01001066">
    <property type="protein sequence ID" value="GBP70168.1"/>
    <property type="molecule type" value="Genomic_DNA"/>
</dbReference>
<protein>
    <submittedName>
        <fullName evidence="2">Uncharacterized protein</fullName>
    </submittedName>
</protein>
<feature type="region of interest" description="Disordered" evidence="1">
    <location>
        <begin position="1"/>
        <end position="24"/>
    </location>
</feature>
<gene>
    <name evidence="2" type="ORF">EVAR_46663_1</name>
</gene>
<evidence type="ECO:0000313" key="2">
    <source>
        <dbReference type="EMBL" id="GBP70168.1"/>
    </source>
</evidence>
<sequence>MRALGTGPVCPYGRDGSEEEAFSNKNKKEIKMDFSEGNLEPLIYNTIRPLKLSPPRSARRAVCRRVRCSLYKVRRGYAGERQVNDRMRGFGGLDN</sequence>
<organism evidence="2 3">
    <name type="scientific">Eumeta variegata</name>
    <name type="common">Bagworm moth</name>
    <name type="synonym">Eumeta japonica</name>
    <dbReference type="NCBI Taxonomy" id="151549"/>
    <lineage>
        <taxon>Eukaryota</taxon>
        <taxon>Metazoa</taxon>
        <taxon>Ecdysozoa</taxon>
        <taxon>Arthropoda</taxon>
        <taxon>Hexapoda</taxon>
        <taxon>Insecta</taxon>
        <taxon>Pterygota</taxon>
        <taxon>Neoptera</taxon>
        <taxon>Endopterygota</taxon>
        <taxon>Lepidoptera</taxon>
        <taxon>Glossata</taxon>
        <taxon>Ditrysia</taxon>
        <taxon>Tineoidea</taxon>
        <taxon>Psychidae</taxon>
        <taxon>Oiketicinae</taxon>
        <taxon>Eumeta</taxon>
    </lineage>
</organism>
<dbReference type="AlphaFoldDB" id="A0A4C1Y2Q2"/>
<evidence type="ECO:0000256" key="1">
    <source>
        <dbReference type="SAM" id="MobiDB-lite"/>
    </source>
</evidence>
<dbReference type="Proteomes" id="UP000299102">
    <property type="component" value="Unassembled WGS sequence"/>
</dbReference>
<proteinExistence type="predicted"/>
<reference evidence="2 3" key="1">
    <citation type="journal article" date="2019" name="Commun. Biol.">
        <title>The bagworm genome reveals a unique fibroin gene that provides high tensile strength.</title>
        <authorList>
            <person name="Kono N."/>
            <person name="Nakamura H."/>
            <person name="Ohtoshi R."/>
            <person name="Tomita M."/>
            <person name="Numata K."/>
            <person name="Arakawa K."/>
        </authorList>
    </citation>
    <scope>NUCLEOTIDE SEQUENCE [LARGE SCALE GENOMIC DNA]</scope>
</reference>
<name>A0A4C1Y2Q2_EUMVA</name>
<keyword evidence="3" id="KW-1185">Reference proteome</keyword>
<accession>A0A4C1Y2Q2</accession>
<comment type="caution">
    <text evidence="2">The sequence shown here is derived from an EMBL/GenBank/DDBJ whole genome shotgun (WGS) entry which is preliminary data.</text>
</comment>
<evidence type="ECO:0000313" key="3">
    <source>
        <dbReference type="Proteomes" id="UP000299102"/>
    </source>
</evidence>